<gene>
    <name evidence="2" type="ORF">DRH29_05320</name>
</gene>
<evidence type="ECO:0000313" key="2">
    <source>
        <dbReference type="EMBL" id="RLC36047.1"/>
    </source>
</evidence>
<reference evidence="2 3" key="1">
    <citation type="submission" date="2018-06" db="EMBL/GenBank/DDBJ databases">
        <title>Extensive metabolic versatility and redundancy in microbially diverse, dynamic hydrothermal sediments.</title>
        <authorList>
            <person name="Dombrowski N."/>
            <person name="Teske A."/>
            <person name="Baker B.J."/>
        </authorList>
    </citation>
    <scope>NUCLEOTIDE SEQUENCE [LARGE SCALE GENOMIC DNA]</scope>
    <source>
        <strain evidence="2">B79_G16</strain>
    </source>
</reference>
<evidence type="ECO:0000259" key="1">
    <source>
        <dbReference type="Pfam" id="PF04233"/>
    </source>
</evidence>
<evidence type="ECO:0000313" key="3">
    <source>
        <dbReference type="Proteomes" id="UP000281261"/>
    </source>
</evidence>
<comment type="caution">
    <text evidence="2">The sequence shown here is derived from an EMBL/GenBank/DDBJ whole genome shotgun (WGS) entry which is preliminary data.</text>
</comment>
<sequence>MRTNLQQAYMAGRWDALSDPFVSDVFPYLQYIAVMDANTRPSHAAMDGFTAPRDDPEWDTWYPPNGYNCRCDVFEIDKWEAKGITPDSPRGVMPDPGFEFNAAANWINI</sequence>
<dbReference type="AlphaFoldDB" id="A0A420ZB85"/>
<dbReference type="Pfam" id="PF04233">
    <property type="entry name" value="Phage_Mu_F"/>
    <property type="match status" value="1"/>
</dbReference>
<accession>A0A420ZB85</accession>
<dbReference type="Proteomes" id="UP000281261">
    <property type="component" value="Unassembled WGS sequence"/>
</dbReference>
<name>A0A420ZB85_UNCK3</name>
<dbReference type="InterPro" id="IPR006528">
    <property type="entry name" value="Phage_head_morphogenesis_dom"/>
</dbReference>
<dbReference type="EMBL" id="QMNG01000091">
    <property type="protein sequence ID" value="RLC36047.1"/>
    <property type="molecule type" value="Genomic_DNA"/>
</dbReference>
<protein>
    <recommendedName>
        <fullName evidence="1">Phage head morphogenesis domain-containing protein</fullName>
    </recommendedName>
</protein>
<proteinExistence type="predicted"/>
<dbReference type="NCBIfam" id="TIGR01641">
    <property type="entry name" value="phageSPP1_gp7"/>
    <property type="match status" value="1"/>
</dbReference>
<feature type="domain" description="Phage head morphogenesis" evidence="1">
    <location>
        <begin position="2"/>
        <end position="73"/>
    </location>
</feature>
<organism evidence="2 3">
    <name type="scientific">candidate division Kazan bacterium</name>
    <dbReference type="NCBI Taxonomy" id="2202143"/>
    <lineage>
        <taxon>Bacteria</taxon>
        <taxon>Bacteria division Kazan-3B-28</taxon>
    </lineage>
</organism>